<dbReference type="Proteomes" id="UP000295518">
    <property type="component" value="Unassembled WGS sequence"/>
</dbReference>
<dbReference type="AlphaFoldDB" id="A0A4R6IDC4"/>
<evidence type="ECO:0000313" key="2">
    <source>
        <dbReference type="Proteomes" id="UP000295518"/>
    </source>
</evidence>
<organism evidence="1 2">
    <name type="scientific">Mycoplasma testudineum</name>
    <dbReference type="NCBI Taxonomy" id="244584"/>
    <lineage>
        <taxon>Bacteria</taxon>
        <taxon>Bacillati</taxon>
        <taxon>Mycoplasmatota</taxon>
        <taxon>Mollicutes</taxon>
        <taxon>Mycoplasmataceae</taxon>
        <taxon>Mycoplasma</taxon>
    </lineage>
</organism>
<sequence length="577" mass="68908">MTYFLIANDFLKKTKYRIEAWNDEARDIDIKLSSASVMANSINSEVVKARFAEMQSIEANMEELLFKLKQINQMIPYNIHSYQIIKFLKAFISTKKYEFILKNTRKKWERIRKILLKNKSANDFIFESCQRKIVALDEFLKNNRYRIHISLDSLDSKLTDFEEKLKSLWAESSLGNKSIRKRINFYDSLIEYDSDIRKLIFYEFLKLNIIPKLIDEIENAINLAKKNKIPSFLEGDYYTKICEADEELEAWMENIDVTKSQKEIEIIFNAYKQFKNTLGKYNQTFIIIMTKFKQVIRFFKKVEDKLKTISINIRELESKYNENVSSFDQEVERIKVIYSDIKKLNLAINVNGVLDDIELIKNSEDEVPLEKIPHLISLMKNFHNFQKVVKLISNLAHTSNLLHAQLFKETRKYEYLKSRYLFQVEFFEWIISYVLERGFVLDDAAKKQKEIIVNLGIKINKKDNKIQIIKKQISNLDDIEQNKEKVDILLEEYKKLRAEKYKAQWEYNNLVGEFFKSIWVKIETFNMLKLLEREYEYTRVKHKEINDAYRISRIQAESGNYKIALENLIIKIRKKIQ</sequence>
<proteinExistence type="predicted"/>
<reference evidence="1 2" key="1">
    <citation type="submission" date="2019-03" db="EMBL/GenBank/DDBJ databases">
        <title>Genomic Encyclopedia of Archaeal and Bacterial Type Strains, Phase II (KMG-II): from individual species to whole genera.</title>
        <authorList>
            <person name="Goeker M."/>
        </authorList>
    </citation>
    <scope>NUCLEOTIDE SEQUENCE [LARGE SCALE GENOMIC DNA]</scope>
    <source>
        <strain evidence="1 2">ATCC 700618</strain>
    </source>
</reference>
<evidence type="ECO:0000313" key="1">
    <source>
        <dbReference type="EMBL" id="TDO19924.1"/>
    </source>
</evidence>
<dbReference type="OrthoDB" id="9802872at2"/>
<accession>A0A4R6IDC4</accession>
<comment type="caution">
    <text evidence="1">The sequence shown here is derived from an EMBL/GenBank/DDBJ whole genome shotgun (WGS) entry which is preliminary data.</text>
</comment>
<dbReference type="RefSeq" id="WP_094254725.1">
    <property type="nucleotide sequence ID" value="NZ_NNCE01000004.1"/>
</dbReference>
<dbReference type="EMBL" id="SNWN01000012">
    <property type="protein sequence ID" value="TDO19924.1"/>
    <property type="molecule type" value="Genomic_DNA"/>
</dbReference>
<protein>
    <submittedName>
        <fullName evidence="1">Uncharacterized protein</fullName>
    </submittedName>
</protein>
<name>A0A4R6IDC4_9MOLU</name>
<keyword evidence="2" id="KW-1185">Reference proteome</keyword>
<gene>
    <name evidence="1" type="ORF">EI74_0564</name>
</gene>